<evidence type="ECO:0000313" key="2">
    <source>
        <dbReference type="Proteomes" id="UP000000715"/>
    </source>
</evidence>
<dbReference type="GeneID" id="123393366"/>
<protein>
    <submittedName>
        <fullName evidence="3 4">Uncharacterized protein LOC123393366</fullName>
    </submittedName>
</protein>
<name>A0A8U0SDQ9_MUSPF</name>
<evidence type="ECO:0000256" key="1">
    <source>
        <dbReference type="SAM" id="MobiDB-lite"/>
    </source>
</evidence>
<evidence type="ECO:0000313" key="3">
    <source>
        <dbReference type="RefSeq" id="XP_044941047.1"/>
    </source>
</evidence>
<evidence type="ECO:0000313" key="4">
    <source>
        <dbReference type="RefSeq" id="XP_044941048.1"/>
    </source>
</evidence>
<dbReference type="RefSeq" id="XP_044941047.1">
    <property type="nucleotide sequence ID" value="XM_045085112.1"/>
</dbReference>
<dbReference type="AlphaFoldDB" id="A0A8U0SDQ9"/>
<gene>
    <name evidence="3 4" type="primary">LOC123393366</name>
</gene>
<reference evidence="3 4" key="1">
    <citation type="submission" date="2025-04" db="UniProtKB">
        <authorList>
            <consortium name="RefSeq"/>
        </authorList>
    </citation>
    <scope>IDENTIFICATION</scope>
    <source>
        <tissue evidence="3 4">Brain</tissue>
    </source>
</reference>
<feature type="region of interest" description="Disordered" evidence="1">
    <location>
        <begin position="1"/>
        <end position="76"/>
    </location>
</feature>
<dbReference type="Proteomes" id="UP000000715">
    <property type="component" value="Unplaced"/>
</dbReference>
<proteinExistence type="predicted"/>
<keyword evidence="2" id="KW-1185">Reference proteome</keyword>
<accession>A0A8U0SDQ9</accession>
<dbReference type="RefSeq" id="XP_044941048.1">
    <property type="nucleotide sequence ID" value="XM_045085113.1"/>
</dbReference>
<feature type="region of interest" description="Disordered" evidence="1">
    <location>
        <begin position="169"/>
        <end position="190"/>
    </location>
</feature>
<sequence length="306" mass="33077">MQRIMGTRGSPTPRDCQRGTSVMSRAKRKEQLSAQCTGGPASLGYAEAPRTPQQDPARSFPGGRFSEKTQASPGQADATFTVQRRGCQVGDVTTGRQRPWAVPAPALGPRTTTEAEPGRKSFPHTCPTTRFSSPPPSQPVVPLTPFLSPQHHQGLQLTLQSQQIFFAEGPGSSRLPLSPPSQPAAPRRGPHTLSNANLVTALLEALEWCPASLKVKPQSLRRLHTPRDPALPPLVTTAFRTAADSVPFYKWVRHAPDSAEFPPLFHLCRCGLQGGHPDLWAESCPTLQPQVEVLTSKHGLGRGYCG</sequence>
<organism evidence="2 3">
    <name type="scientific">Mustela putorius furo</name>
    <name type="common">European domestic ferret</name>
    <name type="synonym">Mustela furo</name>
    <dbReference type="NCBI Taxonomy" id="9669"/>
    <lineage>
        <taxon>Eukaryota</taxon>
        <taxon>Metazoa</taxon>
        <taxon>Chordata</taxon>
        <taxon>Craniata</taxon>
        <taxon>Vertebrata</taxon>
        <taxon>Euteleostomi</taxon>
        <taxon>Mammalia</taxon>
        <taxon>Eutheria</taxon>
        <taxon>Laurasiatheria</taxon>
        <taxon>Carnivora</taxon>
        <taxon>Caniformia</taxon>
        <taxon>Musteloidea</taxon>
        <taxon>Mustelidae</taxon>
        <taxon>Mustelinae</taxon>
        <taxon>Mustela</taxon>
    </lineage>
</organism>
<feature type="region of interest" description="Disordered" evidence="1">
    <location>
        <begin position="93"/>
        <end position="121"/>
    </location>
</feature>